<gene>
    <name evidence="3" type="ORF">FCK90_10825</name>
</gene>
<dbReference type="SUPFAM" id="SSF53335">
    <property type="entry name" value="S-adenosyl-L-methionine-dependent methyltransferases"/>
    <property type="match status" value="1"/>
</dbReference>
<dbReference type="PROSITE" id="PS51384">
    <property type="entry name" value="FAD_FR"/>
    <property type="match status" value="1"/>
</dbReference>
<dbReference type="InterPro" id="IPR017927">
    <property type="entry name" value="FAD-bd_FR_type"/>
</dbReference>
<dbReference type="InterPro" id="IPR017938">
    <property type="entry name" value="Riboflavin_synthase-like_b-brl"/>
</dbReference>
<dbReference type="RefSeq" id="WP_158034315.1">
    <property type="nucleotide sequence ID" value="NZ_ML708621.1"/>
</dbReference>
<dbReference type="InterPro" id="IPR039374">
    <property type="entry name" value="SIP_fam"/>
</dbReference>
<dbReference type="Gene3D" id="3.40.50.80">
    <property type="entry name" value="Nucleotide-binding domain of ferredoxin-NADP reductase (FNR) module"/>
    <property type="match status" value="1"/>
</dbReference>
<accession>A0A5J5KVV8</accession>
<dbReference type="PANTHER" id="PTHR30157">
    <property type="entry name" value="FERRIC REDUCTASE, NADPH-DEPENDENT"/>
    <property type="match status" value="1"/>
</dbReference>
<keyword evidence="4" id="KW-1185">Reference proteome</keyword>
<dbReference type="PANTHER" id="PTHR30157:SF0">
    <property type="entry name" value="NADPH-DEPENDENT FERRIC-CHELATE REDUCTASE"/>
    <property type="match status" value="1"/>
</dbReference>
<dbReference type="Gene3D" id="2.40.30.10">
    <property type="entry name" value="Translation factors"/>
    <property type="match status" value="1"/>
</dbReference>
<dbReference type="Pfam" id="PF04954">
    <property type="entry name" value="SIP"/>
    <property type="match status" value="1"/>
</dbReference>
<dbReference type="InterPro" id="IPR036388">
    <property type="entry name" value="WH-like_DNA-bd_sf"/>
</dbReference>
<dbReference type="SUPFAM" id="SSF46785">
    <property type="entry name" value="Winged helix' DNA-binding domain"/>
    <property type="match status" value="1"/>
</dbReference>
<reference evidence="3 4" key="1">
    <citation type="submission" date="2019-05" db="EMBL/GenBank/DDBJ databases">
        <title>Kocuria coralli sp. nov., a novel actinobacterium isolated from coral reef seawater.</title>
        <authorList>
            <person name="Li J."/>
        </authorList>
    </citation>
    <scope>NUCLEOTIDE SEQUENCE [LARGE SCALE GENOMIC DNA]</scope>
    <source>
        <strain evidence="3 4">SCSIO 13007</strain>
    </source>
</reference>
<dbReference type="OrthoDB" id="9814826at2"/>
<comment type="caution">
    <text evidence="3">The sequence shown here is derived from an EMBL/GenBank/DDBJ whole genome shotgun (WGS) entry which is preliminary data.</text>
</comment>
<evidence type="ECO:0000256" key="1">
    <source>
        <dbReference type="SAM" id="MobiDB-lite"/>
    </source>
</evidence>
<dbReference type="GO" id="GO:0046983">
    <property type="term" value="F:protein dimerization activity"/>
    <property type="evidence" value="ECO:0007669"/>
    <property type="project" value="InterPro"/>
</dbReference>
<evidence type="ECO:0000313" key="4">
    <source>
        <dbReference type="Proteomes" id="UP000325957"/>
    </source>
</evidence>
<sequence>MAQSLRHTEIFPITVREVEVLRVTDVTPGMRRITLGGPGMKAHTAPNGLPVNAFRSDGFDDEFKLFFTHPSRETPLFPEQGEGRVIWPRDEHLVFRTYTARRWDPAVGEHGELHVDFVVHGLGAATTWARRAQPGDVIPIAGPKSSSTHPQGADWTLVAGDETALPAIGRWLEEWPAGARGQVFIEVAEDSHRQPELPVPDGVELTWLSRDGAEPGTTTLLQDAIVAADWWEGTPFAWVAGEALTLAPIRRWLKRERGLDREQVEVTGYWRRQAVAASSEDPELPEDSDAESAAERLHELAEIVPGFAIRTAVTLGLAEAFDGAAKSPAELASALGVPEDGLARLLRYLAALEVLEAEGTPDRHEGMPADTTTRYRLGAVGQILEEEHVQQELDLDGYHAYAEVAACLSLLDAVRGTGEGHVRHYGATHREYVEQTPALQASRIADAEEFAGYIAATLAGALPLAQLPTVAVAGPAAGELAHTLAGADPAVRVTVLGTPDELEQYAVNHPAHERVGTAVASLFEPLAERYSAVLLAGVLRNSGDADARHILAGAAGSVRQEPETGTVYVFERPLDPADIDEHDLEHDLIDYALTGGGARTDDELRGLFAEVSGLHLAGTRMVGWGGSLYLLRPGPGASDENPPIGVSLSDPAGDGTAPEALDRDVS</sequence>
<dbReference type="Proteomes" id="UP000325957">
    <property type="component" value="Unassembled WGS sequence"/>
</dbReference>
<evidence type="ECO:0000313" key="3">
    <source>
        <dbReference type="EMBL" id="KAA9393672.1"/>
    </source>
</evidence>
<dbReference type="PROSITE" id="PS51683">
    <property type="entry name" value="SAM_OMT_II"/>
    <property type="match status" value="1"/>
</dbReference>
<feature type="domain" description="FAD-binding FR-type" evidence="2">
    <location>
        <begin position="13"/>
        <end position="150"/>
    </location>
</feature>
<name>A0A5J5KVV8_9MICC</name>
<dbReference type="Gene3D" id="1.10.10.10">
    <property type="entry name" value="Winged helix-like DNA-binding domain superfamily/Winged helix DNA-binding domain"/>
    <property type="match status" value="1"/>
</dbReference>
<dbReference type="CDD" id="cd06193">
    <property type="entry name" value="siderophore_interacting"/>
    <property type="match status" value="1"/>
</dbReference>
<dbReference type="InterPro" id="IPR007037">
    <property type="entry name" value="SIP_rossman_dom"/>
</dbReference>
<dbReference type="EMBL" id="SZWF01000015">
    <property type="protein sequence ID" value="KAA9393672.1"/>
    <property type="molecule type" value="Genomic_DNA"/>
</dbReference>
<dbReference type="GO" id="GO:0016491">
    <property type="term" value="F:oxidoreductase activity"/>
    <property type="evidence" value="ECO:0007669"/>
    <property type="project" value="InterPro"/>
</dbReference>
<dbReference type="InterPro" id="IPR016461">
    <property type="entry name" value="COMT-like"/>
</dbReference>
<dbReference type="SUPFAM" id="SSF63380">
    <property type="entry name" value="Riboflavin synthase domain-like"/>
    <property type="match status" value="1"/>
</dbReference>
<dbReference type="Pfam" id="PF08100">
    <property type="entry name" value="Dimerisation"/>
    <property type="match status" value="1"/>
</dbReference>
<dbReference type="InterPro" id="IPR036390">
    <property type="entry name" value="WH_DNA-bd_sf"/>
</dbReference>
<dbReference type="Gene3D" id="3.40.50.150">
    <property type="entry name" value="Vaccinia Virus protein VP39"/>
    <property type="match status" value="1"/>
</dbReference>
<dbReference type="GO" id="GO:0008168">
    <property type="term" value="F:methyltransferase activity"/>
    <property type="evidence" value="ECO:0007669"/>
    <property type="project" value="InterPro"/>
</dbReference>
<dbReference type="InterPro" id="IPR013113">
    <property type="entry name" value="SIP_FAD-bd"/>
</dbReference>
<feature type="region of interest" description="Disordered" evidence="1">
    <location>
        <begin position="635"/>
        <end position="666"/>
    </location>
</feature>
<evidence type="ECO:0000259" key="2">
    <source>
        <dbReference type="PROSITE" id="PS51384"/>
    </source>
</evidence>
<protein>
    <submittedName>
        <fullName evidence="3">Siderophore-interacting protein</fullName>
    </submittedName>
</protein>
<organism evidence="3 4">
    <name type="scientific">Kocuria coralli</name>
    <dbReference type="NCBI Taxonomy" id="1461025"/>
    <lineage>
        <taxon>Bacteria</taxon>
        <taxon>Bacillati</taxon>
        <taxon>Actinomycetota</taxon>
        <taxon>Actinomycetes</taxon>
        <taxon>Micrococcales</taxon>
        <taxon>Micrococcaceae</taxon>
        <taxon>Kocuria</taxon>
    </lineage>
</organism>
<dbReference type="Gene3D" id="1.10.287.1350">
    <property type="match status" value="1"/>
</dbReference>
<dbReference type="Pfam" id="PF08021">
    <property type="entry name" value="FAD_binding_9"/>
    <property type="match status" value="1"/>
</dbReference>
<dbReference type="AlphaFoldDB" id="A0A5J5KVV8"/>
<dbReference type="InterPro" id="IPR039261">
    <property type="entry name" value="FNR_nucleotide-bd"/>
</dbReference>
<dbReference type="InterPro" id="IPR012967">
    <property type="entry name" value="COMT_dimerisation"/>
</dbReference>
<proteinExistence type="predicted"/>
<dbReference type="InterPro" id="IPR029063">
    <property type="entry name" value="SAM-dependent_MTases_sf"/>
</dbReference>